<dbReference type="GO" id="GO:0000324">
    <property type="term" value="C:fungal-type vacuole"/>
    <property type="evidence" value="ECO:0007669"/>
    <property type="project" value="TreeGrafter"/>
</dbReference>
<dbReference type="AlphaFoldDB" id="A0A8A3PA05"/>
<dbReference type="Pfam" id="PF00686">
    <property type="entry name" value="CBM_20"/>
    <property type="match status" value="1"/>
</dbReference>
<dbReference type="InterPro" id="IPR012341">
    <property type="entry name" value="6hp_glycosidase-like_sf"/>
</dbReference>
<evidence type="ECO:0000256" key="3">
    <source>
        <dbReference type="ARBA" id="ARBA00022729"/>
    </source>
</evidence>
<evidence type="ECO:0000256" key="9">
    <source>
        <dbReference type="PIRNR" id="PIRNR001031"/>
    </source>
</evidence>
<dbReference type="Pfam" id="PF00723">
    <property type="entry name" value="Glyco_hydro_15"/>
    <property type="match status" value="1"/>
</dbReference>
<keyword evidence="6 9" id="KW-0119">Carbohydrate metabolism</keyword>
<dbReference type="PIRSF" id="PIRSF001031">
    <property type="entry name" value="Glu-a-glcsd_SBD"/>
    <property type="match status" value="1"/>
</dbReference>
<feature type="domain" description="CBM20" evidence="12">
    <location>
        <begin position="570"/>
        <end position="677"/>
    </location>
</feature>
<dbReference type="GO" id="GO:0000272">
    <property type="term" value="P:polysaccharide catabolic process"/>
    <property type="evidence" value="ECO:0007669"/>
    <property type="project" value="UniProtKB-KW"/>
</dbReference>
<dbReference type="EMBL" id="CP063406">
    <property type="protein sequence ID" value="QSZ31699.1"/>
    <property type="molecule type" value="Genomic_DNA"/>
</dbReference>
<keyword evidence="4 9" id="KW-0378">Hydrolase</keyword>
<dbReference type="GO" id="GO:0004339">
    <property type="term" value="F:glucan 1,4-alpha-glucosidase activity"/>
    <property type="evidence" value="ECO:0007669"/>
    <property type="project" value="UniProtKB-EC"/>
</dbReference>
<dbReference type="PANTHER" id="PTHR31616">
    <property type="entry name" value="TREHALASE"/>
    <property type="match status" value="1"/>
</dbReference>
<dbReference type="Gene3D" id="2.60.40.10">
    <property type="entry name" value="Immunoglobulins"/>
    <property type="match status" value="1"/>
</dbReference>
<dbReference type="SUPFAM" id="SSF48208">
    <property type="entry name" value="Six-hairpin glycosidases"/>
    <property type="match status" value="1"/>
</dbReference>
<dbReference type="FunFam" id="1.50.10.10:FF:000018">
    <property type="entry name" value="Glucoamylase"/>
    <property type="match status" value="1"/>
</dbReference>
<dbReference type="EC" id="3.2.1.3" evidence="9"/>
<name>A0A8A3PA05_9HELO</name>
<dbReference type="PROSITE" id="PS51166">
    <property type="entry name" value="CBM20"/>
    <property type="match status" value="1"/>
</dbReference>
<evidence type="ECO:0000256" key="11">
    <source>
        <dbReference type="PIRSR" id="PIRSR001031-2"/>
    </source>
</evidence>
<sequence length="677" mass="71466">MASSLLSTLTSINSVGNFNTTLVLQAVQPIMHTLTPLLLVGSLALQTILAFSGLSPVEERNAEILKRSVDSFIATETPIALEKILCNIGSDGACVSGAASGLVIASPSTSNPDYFYTWTRDSALVFKALVDTFISTSYSASLQQEIQNYISSQAGLQTVSNPSGGLSSGGLGEPKFNADKTAFTGSWGRPQRDGPALRATAMITYSKWLIANGYTSTVQEIVWPIIRNDLSYVTQYWNQTGFDLWEEVQGSSFFTIAAQHRALVEGSALAAQIGQSCTYCDSQAPQVLCFLQSFWSSSSGYIISNINTNNGRSGKDANSILSSIQTFDPTAACDSTTFQPCSDRALANHKVVTDSFRSIYSINSGIAQGVAVAVGRYSEDSYYGGNPWYLNTLAAAEQLYDALYTWKKQGSITVTATSLAFFRDFSSSITAGTYASSTTTYTTLYNAIRAYADGYVNIVATYAQSDGSLSEQFNRAGGAPLSARDLTWSYAAFITAAARRAGVVPYSWGEPSASIVPGTCVASSALGVYAPATDISWPPSQTPGGGGNVPTTTATGPTSTTLVTSTTSNCATPTSVAVTFNELVTTSFGQTIKIVGSISQLGSWAPASAIALSASQYTASNPLWSVTVSLPAGTAFSYKFLNVASDGTVTWEADPNRSFTVPLSCATSVSVSGRWQS</sequence>
<dbReference type="InterPro" id="IPR034836">
    <property type="entry name" value="CBM20_glucoamylase"/>
</dbReference>
<feature type="active site" description="Proton acceptor" evidence="10">
    <location>
        <position position="243"/>
    </location>
</feature>
<keyword evidence="8 9" id="KW-0624">Polysaccharide degradation</keyword>
<evidence type="ECO:0000256" key="1">
    <source>
        <dbReference type="ARBA" id="ARBA00001863"/>
    </source>
</evidence>
<evidence type="ECO:0000313" key="13">
    <source>
        <dbReference type="EMBL" id="QSZ31699.1"/>
    </source>
</evidence>
<evidence type="ECO:0000256" key="7">
    <source>
        <dbReference type="ARBA" id="ARBA00023295"/>
    </source>
</evidence>
<evidence type="ECO:0000256" key="4">
    <source>
        <dbReference type="ARBA" id="ARBA00022801"/>
    </source>
</evidence>
<comment type="catalytic activity">
    <reaction evidence="1 9">
        <text>Hydrolysis of terminal (1-&gt;4)-linked alpha-D-glucose residues successively from non-reducing ends of the chains with release of beta-D-glucose.</text>
        <dbReference type="EC" id="3.2.1.3"/>
    </reaction>
</comment>
<gene>
    <name evidence="13" type="ORF">DSL72_001266</name>
</gene>
<keyword evidence="14" id="KW-1185">Reference proteome</keyword>
<feature type="binding site" evidence="11">
    <location>
        <position position="187"/>
    </location>
    <ligand>
        <name>substrate</name>
    </ligand>
</feature>
<dbReference type="PANTHER" id="PTHR31616:SF12">
    <property type="entry name" value="GLUCOAMYLASE"/>
    <property type="match status" value="1"/>
</dbReference>
<dbReference type="PROSITE" id="PS00820">
    <property type="entry name" value="GLUCOAMYLASE"/>
    <property type="match status" value="1"/>
</dbReference>
<dbReference type="PRINTS" id="PR00736">
    <property type="entry name" value="GLHYDRLASE15"/>
</dbReference>
<dbReference type="InterPro" id="IPR008928">
    <property type="entry name" value="6-hairpin_glycosidase_sf"/>
</dbReference>
<evidence type="ECO:0000256" key="8">
    <source>
        <dbReference type="ARBA" id="ARBA00023326"/>
    </source>
</evidence>
<reference evidence="13" key="1">
    <citation type="submission" date="2020-10" db="EMBL/GenBank/DDBJ databases">
        <title>Genome Sequence of Monilinia vaccinii-corymbosi Sheds Light on Mummy Berry Disease Infection of Blueberry and Mating Type.</title>
        <authorList>
            <person name="Yow A.G."/>
            <person name="Zhang Y."/>
            <person name="Bansal K."/>
            <person name="Eacker S.M."/>
            <person name="Sullivan S."/>
            <person name="Liachko I."/>
            <person name="Cubeta M.A."/>
            <person name="Rollins J.A."/>
            <person name="Ashrafi H."/>
        </authorList>
    </citation>
    <scope>NUCLEOTIDE SEQUENCE</scope>
    <source>
        <strain evidence="13">RL-1</strain>
    </source>
</reference>
<keyword evidence="3" id="KW-0732">Signal</keyword>
<proteinExistence type="inferred from homology"/>
<dbReference type="InterPro" id="IPR011613">
    <property type="entry name" value="GH15-like"/>
</dbReference>
<dbReference type="InterPro" id="IPR000165">
    <property type="entry name" value="Glucoamylase"/>
</dbReference>
<dbReference type="Gene3D" id="1.50.10.10">
    <property type="match status" value="1"/>
</dbReference>
<dbReference type="InterPro" id="IPR013784">
    <property type="entry name" value="Carb-bd-like_fold"/>
</dbReference>
<dbReference type="GO" id="GO:2001070">
    <property type="term" value="F:starch binding"/>
    <property type="evidence" value="ECO:0007669"/>
    <property type="project" value="InterPro"/>
</dbReference>
<evidence type="ECO:0000256" key="6">
    <source>
        <dbReference type="ARBA" id="ARBA00023277"/>
    </source>
</evidence>
<evidence type="ECO:0000259" key="12">
    <source>
        <dbReference type="PROSITE" id="PS51166"/>
    </source>
</evidence>
<comment type="similarity">
    <text evidence="2 9">Belongs to the glycosyl hydrolase 15 family.</text>
</comment>
<evidence type="ECO:0000313" key="14">
    <source>
        <dbReference type="Proteomes" id="UP000672032"/>
    </source>
</evidence>
<dbReference type="CDD" id="cd05811">
    <property type="entry name" value="CBM20_glucoamylase"/>
    <property type="match status" value="1"/>
</dbReference>
<dbReference type="InterPro" id="IPR002044">
    <property type="entry name" value="CBM20"/>
</dbReference>
<dbReference type="InterPro" id="IPR013783">
    <property type="entry name" value="Ig-like_fold"/>
</dbReference>
<dbReference type="Proteomes" id="UP000672032">
    <property type="component" value="Chromosome 2"/>
</dbReference>
<dbReference type="OrthoDB" id="6123450at2759"/>
<feature type="active site" description="Proton donor" evidence="10">
    <location>
        <position position="246"/>
    </location>
</feature>
<evidence type="ECO:0000256" key="5">
    <source>
        <dbReference type="ARBA" id="ARBA00023180"/>
    </source>
</evidence>
<evidence type="ECO:0000256" key="10">
    <source>
        <dbReference type="PIRSR" id="PIRSR001031-1"/>
    </source>
</evidence>
<protein>
    <recommendedName>
        <fullName evidence="9">Glucoamylase</fullName>
        <ecNumber evidence="9">3.2.1.3</ecNumber>
    </recommendedName>
    <alternativeName>
        <fullName evidence="9">1,4-alpha-D-glucan glucohydrolase</fullName>
    </alternativeName>
    <alternativeName>
        <fullName evidence="9">Glucan 1,4-alpha-glucosidase</fullName>
    </alternativeName>
</protein>
<organism evidence="13 14">
    <name type="scientific">Monilinia vaccinii-corymbosi</name>
    <dbReference type="NCBI Taxonomy" id="61207"/>
    <lineage>
        <taxon>Eukaryota</taxon>
        <taxon>Fungi</taxon>
        <taxon>Dikarya</taxon>
        <taxon>Ascomycota</taxon>
        <taxon>Pezizomycotina</taxon>
        <taxon>Leotiomycetes</taxon>
        <taxon>Helotiales</taxon>
        <taxon>Sclerotiniaceae</taxon>
        <taxon>Monilinia</taxon>
    </lineage>
</organism>
<dbReference type="InterPro" id="IPR046966">
    <property type="entry name" value="Glucoamylase_active_site"/>
</dbReference>
<accession>A0A8A3PA05</accession>
<keyword evidence="5" id="KW-0325">Glycoprotein</keyword>
<evidence type="ECO:0000256" key="2">
    <source>
        <dbReference type="ARBA" id="ARBA00006188"/>
    </source>
</evidence>
<dbReference type="SMART" id="SM01065">
    <property type="entry name" value="CBM_2"/>
    <property type="match status" value="1"/>
</dbReference>
<dbReference type="FunFam" id="2.60.40.10:FF:000552">
    <property type="entry name" value="Related to glucoamylase"/>
    <property type="match status" value="1"/>
</dbReference>
<dbReference type="SUPFAM" id="SSF49452">
    <property type="entry name" value="Starch-binding domain-like"/>
    <property type="match status" value="1"/>
</dbReference>
<keyword evidence="7 9" id="KW-0326">Glycosidase</keyword>
<dbReference type="InterPro" id="IPR008291">
    <property type="entry name" value="Glucoamylase_SBD"/>
</dbReference>